<name>A0A1U9MKT5_9HYPH</name>
<dbReference type="SUPFAM" id="SSF103473">
    <property type="entry name" value="MFS general substrate transporter"/>
    <property type="match status" value="1"/>
</dbReference>
<evidence type="ECO:0000256" key="1">
    <source>
        <dbReference type="ARBA" id="ARBA00004651"/>
    </source>
</evidence>
<evidence type="ECO:0000313" key="6">
    <source>
        <dbReference type="Proteomes" id="UP000189632"/>
    </source>
</evidence>
<dbReference type="OrthoDB" id="9783227at2"/>
<keyword evidence="6" id="KW-1185">Reference proteome</keyword>
<evidence type="ECO:0000256" key="3">
    <source>
        <dbReference type="ARBA" id="ARBA00022475"/>
    </source>
</evidence>
<gene>
    <name evidence="5" type="ORF">BBC0122_021800</name>
</gene>
<dbReference type="GO" id="GO:0005886">
    <property type="term" value="C:plasma membrane"/>
    <property type="evidence" value="ECO:0007669"/>
    <property type="project" value="UniProtKB-SubCell"/>
</dbReference>
<keyword evidence="4" id="KW-1133">Transmembrane helix</keyword>
<proteinExistence type="predicted"/>
<protein>
    <submittedName>
        <fullName evidence="5">Uncharacterized protein</fullName>
    </submittedName>
</protein>
<dbReference type="EMBL" id="CP015625">
    <property type="protein sequence ID" value="AQT48261.1"/>
    <property type="molecule type" value="Genomic_DNA"/>
</dbReference>
<dbReference type="KEGG" id="bapi:BBC0122_021800"/>
<keyword evidence="3" id="KW-1003">Cell membrane</keyword>
<comment type="subcellular location">
    <subcellularLocation>
        <location evidence="1">Cell membrane</location>
        <topology evidence="1">Multi-pass membrane protein</topology>
    </subcellularLocation>
</comment>
<evidence type="ECO:0000313" key="5">
    <source>
        <dbReference type="EMBL" id="AQT48261.1"/>
    </source>
</evidence>
<feature type="transmembrane region" description="Helical" evidence="4">
    <location>
        <begin position="125"/>
        <end position="149"/>
    </location>
</feature>
<keyword evidence="4" id="KW-0812">Transmembrane</keyword>
<reference evidence="5 6" key="1">
    <citation type="submission" date="2016-11" db="EMBL/GenBank/DDBJ databases">
        <title>Comparative genomics of Bartonella apis.</title>
        <authorList>
            <person name="Engel P."/>
        </authorList>
    </citation>
    <scope>NUCLEOTIDE SEQUENCE [LARGE SCALE GENOMIC DNA]</scope>
    <source>
        <strain evidence="5 6">BBC0122</strain>
    </source>
</reference>
<dbReference type="Gene3D" id="1.20.1250.20">
    <property type="entry name" value="MFS general substrate transporter like domains"/>
    <property type="match status" value="1"/>
</dbReference>
<sequence length="204" mass="22132">MSHGFSTGKSETAPPVNIKKVIAASKAGTIAEWYESLIYGVSTIRVVGTLFLPKVDNPLTGIMAAFATYTIDFAARPLGDLIFGHYGNRSGRKNWLPFSLFQVGISTFLMGCIPTFSSIGLHAPFTIIALGFVQGFTLSGEWGGAILLAKYNATIPVTIYLFFVCGISTVALLCFHEARHLRLNMVDEKYLGKRGASPLLEENC</sequence>
<evidence type="ECO:0000256" key="2">
    <source>
        <dbReference type="ARBA" id="ARBA00022448"/>
    </source>
</evidence>
<feature type="transmembrane region" description="Helical" evidence="4">
    <location>
        <begin position="155"/>
        <end position="175"/>
    </location>
</feature>
<evidence type="ECO:0000256" key="4">
    <source>
        <dbReference type="SAM" id="Phobius"/>
    </source>
</evidence>
<dbReference type="RefSeq" id="WP_077993877.1">
    <property type="nucleotide sequence ID" value="NZ_CP015625.1"/>
</dbReference>
<dbReference type="Proteomes" id="UP000189632">
    <property type="component" value="Chromosome"/>
</dbReference>
<organism evidence="5 6">
    <name type="scientific">Bartonella choladocola</name>
    <dbReference type="NCBI Taxonomy" id="2750995"/>
    <lineage>
        <taxon>Bacteria</taxon>
        <taxon>Pseudomonadati</taxon>
        <taxon>Pseudomonadota</taxon>
        <taxon>Alphaproteobacteria</taxon>
        <taxon>Hyphomicrobiales</taxon>
        <taxon>Bartonellaceae</taxon>
        <taxon>Bartonella</taxon>
    </lineage>
</organism>
<keyword evidence="4" id="KW-0472">Membrane</keyword>
<dbReference type="PANTHER" id="PTHR43045">
    <property type="entry name" value="SHIKIMATE TRANSPORTER"/>
    <property type="match status" value="1"/>
</dbReference>
<dbReference type="InterPro" id="IPR036259">
    <property type="entry name" value="MFS_trans_sf"/>
</dbReference>
<keyword evidence="2" id="KW-0813">Transport</keyword>
<dbReference type="AlphaFoldDB" id="A0A1U9MKT5"/>
<accession>A0A1U9MKT5</accession>
<dbReference type="PANTHER" id="PTHR43045:SF1">
    <property type="entry name" value="SHIKIMATE TRANSPORTER"/>
    <property type="match status" value="1"/>
</dbReference>